<evidence type="ECO:0000256" key="1">
    <source>
        <dbReference type="SAM" id="MobiDB-lite"/>
    </source>
</evidence>
<feature type="compositionally biased region" description="Low complexity" evidence="1">
    <location>
        <begin position="54"/>
        <end position="63"/>
    </location>
</feature>
<reference evidence="2 3" key="1">
    <citation type="journal article" date="2019" name="Gut">
        <title>Antibiotics-induced monodominance of a novel gut bacterial order.</title>
        <authorList>
            <person name="Hildebrand F."/>
            <person name="Moitinho-Silva L."/>
            <person name="Blasche S."/>
            <person name="Jahn M.T."/>
            <person name="Gossmann T.I."/>
            <person name="Heuerta-Cepas J."/>
            <person name="Hercog R."/>
            <person name="Luetge M."/>
            <person name="Bahram M."/>
            <person name="Pryszlak A."/>
            <person name="Alves R.J."/>
            <person name="Waszak S.M."/>
            <person name="Zhu A."/>
            <person name="Ye L."/>
            <person name="Costea P.I."/>
            <person name="Aalvink S."/>
            <person name="Belzer C."/>
            <person name="Forslund S.K."/>
            <person name="Sunagawa S."/>
            <person name="Hentschel U."/>
            <person name="Merten C."/>
            <person name="Patil K.R."/>
            <person name="Benes V."/>
            <person name="Bork P."/>
        </authorList>
    </citation>
    <scope>NUCLEOTIDE SEQUENCE [LARGE SCALE GENOMIC DNA]</scope>
    <source>
        <strain evidence="2 3">HDS1380</strain>
    </source>
</reference>
<evidence type="ECO:0000313" key="2">
    <source>
        <dbReference type="EMBL" id="RXZ61856.1"/>
    </source>
</evidence>
<dbReference type="EMBL" id="SDOZ01000002">
    <property type="protein sequence ID" value="RXZ61856.1"/>
    <property type="molecule type" value="Genomic_DNA"/>
</dbReference>
<name>A0A4V1QV93_9FIRM</name>
<feature type="region of interest" description="Disordered" evidence="1">
    <location>
        <begin position="54"/>
        <end position="73"/>
    </location>
</feature>
<gene>
    <name evidence="2" type="ORF">ESZ91_05570</name>
</gene>
<evidence type="ECO:0000313" key="3">
    <source>
        <dbReference type="Proteomes" id="UP000291269"/>
    </source>
</evidence>
<accession>A0A4V1QV93</accession>
<comment type="caution">
    <text evidence="2">The sequence shown here is derived from an EMBL/GenBank/DDBJ whole genome shotgun (WGS) entry which is preliminary data.</text>
</comment>
<protein>
    <submittedName>
        <fullName evidence="2">Uncharacterized protein</fullName>
    </submittedName>
</protein>
<dbReference type="Proteomes" id="UP000291269">
    <property type="component" value="Unassembled WGS sequence"/>
</dbReference>
<dbReference type="AlphaFoldDB" id="A0A4V1QV93"/>
<sequence>MEKFIAGLALGMIGGALIVANSNRTRSLVKKGQDEMISRVDAYIDEKLENMENAVSKQGAGKAKSGEKKSDKE</sequence>
<keyword evidence="3" id="KW-1185">Reference proteome</keyword>
<organism evidence="2 3">
    <name type="scientific">Candidatus Borkfalkia ceftriaxoniphila</name>
    <dbReference type="NCBI Taxonomy" id="2508949"/>
    <lineage>
        <taxon>Bacteria</taxon>
        <taxon>Bacillati</taxon>
        <taxon>Bacillota</taxon>
        <taxon>Clostridia</taxon>
        <taxon>Christensenellales</taxon>
        <taxon>Christensenellaceae</taxon>
        <taxon>Candidatus Borkfalkia</taxon>
    </lineage>
</organism>
<dbReference type="RefSeq" id="WP_129224946.1">
    <property type="nucleotide sequence ID" value="NZ_SDOZ01000002.1"/>
</dbReference>
<feature type="compositionally biased region" description="Basic and acidic residues" evidence="1">
    <location>
        <begin position="64"/>
        <end position="73"/>
    </location>
</feature>
<proteinExistence type="predicted"/>